<evidence type="ECO:0000313" key="2">
    <source>
        <dbReference type="Proteomes" id="UP000094936"/>
    </source>
</evidence>
<accession>A0A1C3ELB7</accession>
<reference evidence="1 2" key="1">
    <citation type="submission" date="2016-05" db="EMBL/GenBank/DDBJ databases">
        <title>Genomic Taxonomy of the Vibrionaceae.</title>
        <authorList>
            <person name="Gomez-Gil B."/>
            <person name="Enciso-Ibarra J."/>
        </authorList>
    </citation>
    <scope>NUCLEOTIDE SEQUENCE [LARGE SCALE GENOMIC DNA]</scope>
    <source>
        <strain evidence="1 2">CAIM 1920</strain>
    </source>
</reference>
<sequence length="272" mass="29524">MSLEKDIADLVKATNRLTESVDSQIDDIKRELGSARSKIDGYISKARSEHPLPVNLVSNSFMKDIENGVPKGFSSRGVTIEAVHPYTSAFEAPYVPERPSNATTDPDKATRETPYFFRRYTKGPRFPKWGGGLANGWGAITNGHILKITGTPGDNEESRQVFLPKARSVYSGHYGVRMWVKLVKGSVMGIGDHSGYMTHGPKGLTVTREMSQSAPQGWFLINGVVGVSATTGGFGNSLSVGFKSTETIEAYIAMPTIWTFLHPSPHGLSMGG</sequence>
<organism evidence="1 2">
    <name type="scientific">Veronia pacifica</name>
    <dbReference type="NCBI Taxonomy" id="1080227"/>
    <lineage>
        <taxon>Bacteria</taxon>
        <taxon>Pseudomonadati</taxon>
        <taxon>Pseudomonadota</taxon>
        <taxon>Gammaproteobacteria</taxon>
        <taxon>Vibrionales</taxon>
        <taxon>Vibrionaceae</taxon>
        <taxon>Veronia</taxon>
    </lineage>
</organism>
<dbReference type="OrthoDB" id="5917544at2"/>
<protein>
    <submittedName>
        <fullName evidence="1">Uncharacterized protein</fullName>
    </submittedName>
</protein>
<dbReference type="Proteomes" id="UP000094936">
    <property type="component" value="Unassembled WGS sequence"/>
</dbReference>
<gene>
    <name evidence="1" type="ORF">A8L45_08225</name>
</gene>
<name>A0A1C3ELB7_9GAMM</name>
<proteinExistence type="predicted"/>
<keyword evidence="2" id="KW-1185">Reference proteome</keyword>
<evidence type="ECO:0000313" key="1">
    <source>
        <dbReference type="EMBL" id="ODA34022.1"/>
    </source>
</evidence>
<dbReference type="AlphaFoldDB" id="A0A1C3ELB7"/>
<dbReference type="EMBL" id="LYBM01000011">
    <property type="protein sequence ID" value="ODA34022.1"/>
    <property type="molecule type" value="Genomic_DNA"/>
</dbReference>
<dbReference type="STRING" id="1080227.A8L45_08225"/>
<comment type="caution">
    <text evidence="1">The sequence shown here is derived from an EMBL/GenBank/DDBJ whole genome shotgun (WGS) entry which is preliminary data.</text>
</comment>
<dbReference type="RefSeq" id="WP_068901086.1">
    <property type="nucleotide sequence ID" value="NZ_JBHUIF010000013.1"/>
</dbReference>